<accession>A0A2P2M7T4</accession>
<protein>
    <submittedName>
        <fullName evidence="1">Uncharacterized protein</fullName>
    </submittedName>
</protein>
<reference evidence="1" key="1">
    <citation type="submission" date="2018-02" db="EMBL/GenBank/DDBJ databases">
        <title>Rhizophora mucronata_Transcriptome.</title>
        <authorList>
            <person name="Meera S.P."/>
            <person name="Sreeshan A."/>
            <person name="Augustine A."/>
        </authorList>
    </citation>
    <scope>NUCLEOTIDE SEQUENCE</scope>
    <source>
        <tissue evidence="1">Leaf</tissue>
    </source>
</reference>
<sequence>MATKGRESQPFHGVSPRATAITFSELHLPLLNAILAWTMPHIEVYNSHHLLRPSLF</sequence>
<evidence type="ECO:0000313" key="1">
    <source>
        <dbReference type="EMBL" id="MBX26297.1"/>
    </source>
</evidence>
<organism evidence="1">
    <name type="scientific">Rhizophora mucronata</name>
    <name type="common">Asiatic mangrove</name>
    <dbReference type="NCBI Taxonomy" id="61149"/>
    <lineage>
        <taxon>Eukaryota</taxon>
        <taxon>Viridiplantae</taxon>
        <taxon>Streptophyta</taxon>
        <taxon>Embryophyta</taxon>
        <taxon>Tracheophyta</taxon>
        <taxon>Spermatophyta</taxon>
        <taxon>Magnoliopsida</taxon>
        <taxon>eudicotyledons</taxon>
        <taxon>Gunneridae</taxon>
        <taxon>Pentapetalae</taxon>
        <taxon>rosids</taxon>
        <taxon>fabids</taxon>
        <taxon>Malpighiales</taxon>
        <taxon>Rhizophoraceae</taxon>
        <taxon>Rhizophora</taxon>
    </lineage>
</organism>
<dbReference type="EMBL" id="GGEC01045813">
    <property type="protein sequence ID" value="MBX26297.1"/>
    <property type="molecule type" value="Transcribed_RNA"/>
</dbReference>
<name>A0A2P2M7T4_RHIMU</name>
<dbReference type="AlphaFoldDB" id="A0A2P2M7T4"/>
<proteinExistence type="predicted"/>